<protein>
    <submittedName>
        <fullName evidence="1">Uncharacterized protein</fullName>
    </submittedName>
</protein>
<reference evidence="1" key="2">
    <citation type="submission" date="2017-11" db="EMBL/GenBank/DDBJ databases">
        <title>Coralsnake Venomics: Analyses of Venom Gland Transcriptomes and Proteomes of Six Brazilian Taxa.</title>
        <authorList>
            <person name="Aird S.D."/>
            <person name="Jorge da Silva N."/>
            <person name="Qiu L."/>
            <person name="Villar-Briones A."/>
            <person name="Aparecida-Saddi V."/>
            <person name="Campos-Telles M.P."/>
            <person name="Grau M."/>
            <person name="Mikheyev A.S."/>
        </authorList>
    </citation>
    <scope>NUCLEOTIDE SEQUENCE</scope>
    <source>
        <tissue evidence="1">Venom_gland</tissue>
    </source>
</reference>
<organism evidence="1">
    <name type="scientific">Micrurus lemniscatus lemniscatus</name>
    <dbReference type="NCBI Taxonomy" id="129467"/>
    <lineage>
        <taxon>Eukaryota</taxon>
        <taxon>Metazoa</taxon>
        <taxon>Chordata</taxon>
        <taxon>Craniata</taxon>
        <taxon>Vertebrata</taxon>
        <taxon>Euteleostomi</taxon>
        <taxon>Lepidosauria</taxon>
        <taxon>Squamata</taxon>
        <taxon>Bifurcata</taxon>
        <taxon>Unidentata</taxon>
        <taxon>Episquamata</taxon>
        <taxon>Toxicofera</taxon>
        <taxon>Serpentes</taxon>
        <taxon>Colubroidea</taxon>
        <taxon>Elapidae</taxon>
        <taxon>Elapinae</taxon>
        <taxon>Micrurus</taxon>
    </lineage>
</organism>
<evidence type="ECO:0000313" key="1">
    <source>
        <dbReference type="EMBL" id="LAA86962.1"/>
    </source>
</evidence>
<dbReference type="EMBL" id="IACK01130654">
    <property type="protein sequence ID" value="LAA86962.1"/>
    <property type="molecule type" value="Transcribed_RNA"/>
</dbReference>
<dbReference type="AlphaFoldDB" id="A0A2D4IRS8"/>
<dbReference type="EMBL" id="IACK01130656">
    <property type="protein sequence ID" value="LAA86964.1"/>
    <property type="molecule type" value="Transcribed_RNA"/>
</dbReference>
<sequence>MTIEVAFQRQTEKNKLRKTRLRQFRSKIKEEIIRIDINLVQPAFYSLLITRKQLWVMFRKLGKKYTPMTTQRKIISHQFSRKKAFLIQRCSKNNIYKKLPQREKDNGMSYDLVTWPC</sequence>
<name>A0A2D4IRS8_MICLE</name>
<reference evidence="1" key="1">
    <citation type="submission" date="2017-07" db="EMBL/GenBank/DDBJ databases">
        <authorList>
            <person name="Mikheyev A."/>
            <person name="Grau M."/>
        </authorList>
    </citation>
    <scope>NUCLEOTIDE SEQUENCE</scope>
    <source>
        <tissue evidence="1">Venom_gland</tissue>
    </source>
</reference>
<proteinExistence type="predicted"/>
<accession>A0A2D4IRS8</accession>